<sequence length="80" mass="8759">MIQPHVVELSAAIETMASQARSANELADALRRRYPDEPISMLRRAIFFAVTDPNRKDGAVTSRLFDAAFAMLEGTGLHAA</sequence>
<dbReference type="RefSeq" id="WP_073056020.1">
    <property type="nucleotide sequence ID" value="NZ_FQUP01000004.1"/>
</dbReference>
<evidence type="ECO:0000313" key="1">
    <source>
        <dbReference type="EMBL" id="SHG25848.1"/>
    </source>
</evidence>
<organism evidence="1 2">
    <name type="scientific">Kaistia soli DSM 19436</name>
    <dbReference type="NCBI Taxonomy" id="1122133"/>
    <lineage>
        <taxon>Bacteria</taxon>
        <taxon>Pseudomonadati</taxon>
        <taxon>Pseudomonadota</taxon>
        <taxon>Alphaproteobacteria</taxon>
        <taxon>Hyphomicrobiales</taxon>
        <taxon>Kaistiaceae</taxon>
        <taxon>Kaistia</taxon>
    </lineage>
</organism>
<dbReference type="OrthoDB" id="9907492at2"/>
<reference evidence="1 2" key="1">
    <citation type="submission" date="2016-11" db="EMBL/GenBank/DDBJ databases">
        <authorList>
            <person name="Jaros S."/>
            <person name="Januszkiewicz K."/>
            <person name="Wedrychowicz H."/>
        </authorList>
    </citation>
    <scope>NUCLEOTIDE SEQUENCE [LARGE SCALE GENOMIC DNA]</scope>
    <source>
        <strain evidence="1 2">DSM 19436</strain>
    </source>
</reference>
<dbReference type="AlphaFoldDB" id="A0A1M5IBS0"/>
<gene>
    <name evidence="1" type="ORF">SAMN02745157_3838</name>
</gene>
<keyword evidence="2" id="KW-1185">Reference proteome</keyword>
<proteinExistence type="predicted"/>
<protein>
    <submittedName>
        <fullName evidence="1">Uncharacterized protein</fullName>
    </submittedName>
</protein>
<accession>A0A1M5IBS0</accession>
<evidence type="ECO:0000313" key="2">
    <source>
        <dbReference type="Proteomes" id="UP000184485"/>
    </source>
</evidence>
<dbReference type="STRING" id="1122133.SAMN02745157_3838"/>
<name>A0A1M5IBS0_9HYPH</name>
<dbReference type="EMBL" id="FQUP01000004">
    <property type="protein sequence ID" value="SHG25848.1"/>
    <property type="molecule type" value="Genomic_DNA"/>
</dbReference>
<dbReference type="Proteomes" id="UP000184485">
    <property type="component" value="Unassembled WGS sequence"/>
</dbReference>